<proteinExistence type="predicted"/>
<organism evidence="1 2">
    <name type="scientific">Enterococcus faecalis</name>
    <name type="common">Streptococcus faecalis</name>
    <dbReference type="NCBI Taxonomy" id="1351"/>
    <lineage>
        <taxon>Bacteria</taxon>
        <taxon>Bacillati</taxon>
        <taxon>Bacillota</taxon>
        <taxon>Bacilli</taxon>
        <taxon>Lactobacillales</taxon>
        <taxon>Enterococcaceae</taxon>
        <taxon>Enterococcus</taxon>
    </lineage>
</organism>
<name>A0AC59HVW6_ENTFL</name>
<gene>
    <name evidence="1" type="ORF">EfsSVR2332_37900</name>
</gene>
<sequence>MSVVLGLLGLLGLLVSGGLTIKALIKKQPKKQYGYAALASAALFIGGVATTDSSPTLSLDAESIETDANGSATIKGEYDGNSKLTANGKEVKTKDKTFAYKVKLSDEKTQKITFVAEKKDTKVEKSVEVTPSKEFIASITDSEQELAKTEKALAYAEKQPSQKNYDEAATLVSSLSQEYEEYNDRLEKIKEAVPVDEAVTTAEKSKSKSDYQAAEKLVAAAPVGKEGFQQRLTTVQTAIAEKEKNEQLVASATAAVEKAEQEPTNEAYYYNEAIKQIDALNSPNQALTKRVAVVKTQLDAHKEKQRKEAEAQKLAAEKAQKEQAEAAAKAQAEAEAQQAAQAPAEVETAAAEAPSGNALIKGSRNGIYHVPGSRYYNRTTNPVAWFSTVEEAEAAGYRAPKQ</sequence>
<reference evidence="1" key="1">
    <citation type="submission" date="2022-08" db="EMBL/GenBank/DDBJ databases">
        <title>Molecular epidemiological analysis of five strains of VanD-type vancomycin-resistant Enterococcus faecalis.</title>
        <authorList>
            <person name="Mimura K."/>
            <person name="Hashimoto Y."/>
            <person name="Tomita H."/>
        </authorList>
    </citation>
    <scope>NUCLEOTIDE SEQUENCE</scope>
    <source>
        <strain evidence="1">SVR2332</strain>
    </source>
</reference>
<evidence type="ECO:0000313" key="2">
    <source>
        <dbReference type="Proteomes" id="UP001317613"/>
    </source>
</evidence>
<protein>
    <submittedName>
        <fullName evidence="1">Uncharacterized protein</fullName>
    </submittedName>
</protein>
<evidence type="ECO:0000313" key="1">
    <source>
        <dbReference type="EMBL" id="BDQ63712.1"/>
    </source>
</evidence>
<dbReference type="EMBL" id="AP026729">
    <property type="protein sequence ID" value="BDQ63712.1"/>
    <property type="molecule type" value="Genomic_DNA"/>
</dbReference>
<accession>A0AC59HVW6</accession>
<dbReference type="Proteomes" id="UP001317613">
    <property type="component" value="Chromosome"/>
</dbReference>